<keyword evidence="1" id="KW-0732">Signal</keyword>
<accession>A0AAD9D479</accession>
<evidence type="ECO:0000313" key="5">
    <source>
        <dbReference type="Proteomes" id="UP001224775"/>
    </source>
</evidence>
<dbReference type="SUPFAM" id="SSF52833">
    <property type="entry name" value="Thioredoxin-like"/>
    <property type="match status" value="1"/>
</dbReference>
<comment type="caution">
    <text evidence="4">The sequence shown here is derived from an EMBL/GenBank/DDBJ whole genome shotgun (WGS) entry which is preliminary data.</text>
</comment>
<evidence type="ECO:0000259" key="2">
    <source>
        <dbReference type="Pfam" id="PF04399"/>
    </source>
</evidence>
<gene>
    <name evidence="4" type="ORF">QTG54_016900</name>
</gene>
<organism evidence="4 5">
    <name type="scientific">Skeletonema marinoi</name>
    <dbReference type="NCBI Taxonomy" id="267567"/>
    <lineage>
        <taxon>Eukaryota</taxon>
        <taxon>Sar</taxon>
        <taxon>Stramenopiles</taxon>
        <taxon>Ochrophyta</taxon>
        <taxon>Bacillariophyta</taxon>
        <taxon>Coscinodiscophyceae</taxon>
        <taxon>Thalassiosirophycidae</taxon>
        <taxon>Thalassiosirales</taxon>
        <taxon>Skeletonemataceae</taxon>
        <taxon>Skeletonema</taxon>
        <taxon>Skeletonema marinoi-dohrnii complex</taxon>
    </lineage>
</organism>
<sequence length="308" mass="33995">MKVSLVSLAALLGVAAGFSAAPSSIGNTRSVATTSLTSVQLSSTQVDAAPFAKPPRVVREQLPTVYVYDHCPFCVRVRLAMGVKNVKHLIHFLANDDIASPTALVGKKIAPIFELPEDNFVMGESLDIIAKIDTDPRFGPTNQILPASGRKDIKAWQKSVQTLLRTLQRPRYVATGLLPEFQQIDGRHAFIKNHQLPPYEKPEWKGDGTQENPGMDMDVKLKLYAEAMAADPTPLVEDLNARLVELDDMLYSEHYCSEGGFSLDDVDLWARLRSITIVSGVQWPTKLRSYMDNLSALGDVPLYDEMAL</sequence>
<feature type="domain" description="Glutaredoxin 2 C-terminal" evidence="2">
    <location>
        <begin position="225"/>
        <end position="307"/>
    </location>
</feature>
<dbReference type="AlphaFoldDB" id="A0AAD9D479"/>
<name>A0AAD9D479_9STRA</name>
<dbReference type="Gene3D" id="3.40.30.10">
    <property type="entry name" value="Glutaredoxin"/>
    <property type="match status" value="1"/>
</dbReference>
<protein>
    <recommendedName>
        <fullName evidence="6">GST N-terminal domain-containing protein</fullName>
    </recommendedName>
</protein>
<dbReference type="Gene3D" id="1.20.1050.10">
    <property type="match status" value="1"/>
</dbReference>
<dbReference type="Proteomes" id="UP001224775">
    <property type="component" value="Unassembled WGS sequence"/>
</dbReference>
<evidence type="ECO:0000256" key="1">
    <source>
        <dbReference type="SAM" id="SignalP"/>
    </source>
</evidence>
<dbReference type="InterPro" id="IPR007494">
    <property type="entry name" value="Glutaredoxin2_C"/>
</dbReference>
<dbReference type="InterPro" id="IPR036249">
    <property type="entry name" value="Thioredoxin-like_sf"/>
</dbReference>
<reference evidence="4" key="1">
    <citation type="submission" date="2023-06" db="EMBL/GenBank/DDBJ databases">
        <title>Survivors Of The Sea: Transcriptome response of Skeletonema marinoi to long-term dormancy.</title>
        <authorList>
            <person name="Pinder M.I.M."/>
            <person name="Kourtchenko O."/>
            <person name="Robertson E.K."/>
            <person name="Larsson T."/>
            <person name="Maumus F."/>
            <person name="Osuna-Cruz C.M."/>
            <person name="Vancaester E."/>
            <person name="Stenow R."/>
            <person name="Vandepoele K."/>
            <person name="Ploug H."/>
            <person name="Bruchert V."/>
            <person name="Godhe A."/>
            <person name="Topel M."/>
        </authorList>
    </citation>
    <scope>NUCLEOTIDE SEQUENCE</scope>
    <source>
        <strain evidence="4">R05AC</strain>
    </source>
</reference>
<evidence type="ECO:0008006" key="6">
    <source>
        <dbReference type="Google" id="ProtNLM"/>
    </source>
</evidence>
<evidence type="ECO:0000313" key="4">
    <source>
        <dbReference type="EMBL" id="KAK1732419.1"/>
    </source>
</evidence>
<feature type="domain" description="GST N-terminal" evidence="3">
    <location>
        <begin position="66"/>
        <end position="134"/>
    </location>
</feature>
<evidence type="ECO:0000259" key="3">
    <source>
        <dbReference type="Pfam" id="PF13417"/>
    </source>
</evidence>
<feature type="signal peptide" evidence="1">
    <location>
        <begin position="1"/>
        <end position="20"/>
    </location>
</feature>
<dbReference type="EMBL" id="JATAAI010000067">
    <property type="protein sequence ID" value="KAK1732419.1"/>
    <property type="molecule type" value="Genomic_DNA"/>
</dbReference>
<keyword evidence="5" id="KW-1185">Reference proteome</keyword>
<dbReference type="Pfam" id="PF04399">
    <property type="entry name" value="Glutaredoxin2_C"/>
    <property type="match status" value="1"/>
</dbReference>
<feature type="chain" id="PRO_5042271984" description="GST N-terminal domain-containing protein" evidence="1">
    <location>
        <begin position="21"/>
        <end position="308"/>
    </location>
</feature>
<dbReference type="InterPro" id="IPR036282">
    <property type="entry name" value="Glutathione-S-Trfase_C_sf"/>
</dbReference>
<dbReference type="InterPro" id="IPR004045">
    <property type="entry name" value="Glutathione_S-Trfase_N"/>
</dbReference>
<dbReference type="Pfam" id="PF13417">
    <property type="entry name" value="GST_N_3"/>
    <property type="match status" value="1"/>
</dbReference>
<proteinExistence type="predicted"/>
<dbReference type="SUPFAM" id="SSF47616">
    <property type="entry name" value="GST C-terminal domain-like"/>
    <property type="match status" value="1"/>
</dbReference>